<gene>
    <name evidence="1" type="ORF">M0R89_04660</name>
</gene>
<name>A0A8U0HWA3_9EURY</name>
<evidence type="ECO:0000313" key="1">
    <source>
        <dbReference type="EMBL" id="UPV75360.1"/>
    </source>
</evidence>
<organism evidence="1 2">
    <name type="scientific">Halorussus limi</name>
    <dbReference type="NCBI Taxonomy" id="2938695"/>
    <lineage>
        <taxon>Archaea</taxon>
        <taxon>Methanobacteriati</taxon>
        <taxon>Methanobacteriota</taxon>
        <taxon>Stenosarchaea group</taxon>
        <taxon>Halobacteria</taxon>
        <taxon>Halobacteriales</taxon>
        <taxon>Haladaptataceae</taxon>
        <taxon>Halorussus</taxon>
    </lineage>
</organism>
<keyword evidence="2" id="KW-1185">Reference proteome</keyword>
<reference evidence="1 2" key="1">
    <citation type="submission" date="2022-04" db="EMBL/GenBank/DDBJ databases">
        <title>Diverse halophilic archaea isolated from saline environments.</title>
        <authorList>
            <person name="Cui H.-L."/>
        </authorList>
    </citation>
    <scope>NUCLEOTIDE SEQUENCE [LARGE SCALE GENOMIC DNA]</scope>
    <source>
        <strain evidence="1 2">XZYJT49</strain>
    </source>
</reference>
<accession>A0A8U0HWA3</accession>
<dbReference type="Proteomes" id="UP000830729">
    <property type="component" value="Chromosome"/>
</dbReference>
<dbReference type="RefSeq" id="WP_248651402.1">
    <property type="nucleotide sequence ID" value="NZ_CP096659.1"/>
</dbReference>
<proteinExistence type="predicted"/>
<dbReference type="GeneID" id="72184465"/>
<evidence type="ECO:0000313" key="2">
    <source>
        <dbReference type="Proteomes" id="UP000830729"/>
    </source>
</evidence>
<dbReference type="KEGG" id="halx:M0R89_04660"/>
<sequence length="100" mass="11329">MDWDCKYCGETISRSDRDALKNAVKDHIDGDNDHRRQAALDFRRSHSGRTCGGQNCRRIIRGPDSVEGDPGFECPECGHDHCRWYVGFTFAFGKSNFGTD</sequence>
<protein>
    <submittedName>
        <fullName evidence="1">Uncharacterized protein</fullName>
    </submittedName>
</protein>
<dbReference type="AlphaFoldDB" id="A0A8U0HWA3"/>
<dbReference type="EMBL" id="CP096659">
    <property type="protein sequence ID" value="UPV75360.1"/>
    <property type="molecule type" value="Genomic_DNA"/>
</dbReference>